<dbReference type="InterPro" id="IPR052746">
    <property type="entry name" value="MlaB_ABC_Transporter"/>
</dbReference>
<feature type="domain" description="STAS" evidence="1">
    <location>
        <begin position="13"/>
        <end position="68"/>
    </location>
</feature>
<protein>
    <submittedName>
        <fullName evidence="4">STAS domain-containing protein</fullName>
    </submittedName>
</protein>
<evidence type="ECO:0000259" key="1">
    <source>
        <dbReference type="PROSITE" id="PS50801"/>
    </source>
</evidence>
<dbReference type="Proteomes" id="UP000292087">
    <property type="component" value="Unassembled WGS sequence"/>
</dbReference>
<dbReference type="PANTHER" id="PTHR35849">
    <property type="entry name" value="BLR2341 PROTEIN"/>
    <property type="match status" value="1"/>
</dbReference>
<evidence type="ECO:0000313" key="6">
    <source>
        <dbReference type="Proteomes" id="UP000292087"/>
    </source>
</evidence>
<dbReference type="Gene3D" id="3.30.750.24">
    <property type="entry name" value="STAS domain"/>
    <property type="match status" value="1"/>
</dbReference>
<accession>A0A4Q8LSQ0</accession>
<gene>
    <name evidence="4" type="ORF">EA656_13285</name>
    <name evidence="2" type="ORF">EA658_05605</name>
    <name evidence="3" type="ORF">EA661_16075</name>
</gene>
<evidence type="ECO:0000313" key="3">
    <source>
        <dbReference type="EMBL" id="TAA26445.1"/>
    </source>
</evidence>
<name>A0A4Q8LSQ0_9GAMM</name>
<keyword evidence="7" id="KW-1185">Reference proteome</keyword>
<dbReference type="AlphaFoldDB" id="A0A4Q8LSQ0"/>
<proteinExistence type="predicted"/>
<evidence type="ECO:0000313" key="4">
    <source>
        <dbReference type="EMBL" id="TAA34671.1"/>
    </source>
</evidence>
<dbReference type="InterPro" id="IPR058548">
    <property type="entry name" value="MlaB-like_STAS"/>
</dbReference>
<dbReference type="Proteomes" id="UP000293089">
    <property type="component" value="Unassembled WGS sequence"/>
</dbReference>
<accession>A0A4Q8LD14</accession>
<dbReference type="Pfam" id="PF13466">
    <property type="entry name" value="STAS_2"/>
    <property type="match status" value="1"/>
</dbReference>
<evidence type="ECO:0000313" key="2">
    <source>
        <dbReference type="EMBL" id="TAA23028.1"/>
    </source>
</evidence>
<reference evidence="5 6" key="1">
    <citation type="submission" date="2019-02" db="EMBL/GenBank/DDBJ databases">
        <title>WGS of Pseudoxanthomonas species novum from clinical isolates.</title>
        <authorList>
            <person name="Bernier A.-M."/>
            <person name="Bernard K."/>
            <person name="Vachon A."/>
        </authorList>
    </citation>
    <scope>NUCLEOTIDE SEQUENCE [LARGE SCALE GENOMIC DNA]</scope>
    <source>
        <strain evidence="7">NML 170316</strain>
        <strain evidence="4 6">NML140781</strain>
        <strain evidence="2">NML170316</strain>
        <strain evidence="3 5">NML171202</strain>
    </source>
</reference>
<dbReference type="RefSeq" id="WP_130520532.1">
    <property type="nucleotide sequence ID" value="NZ_CAWZZE010000033.1"/>
</dbReference>
<dbReference type="EMBL" id="SHMB01000007">
    <property type="protein sequence ID" value="TAA26445.1"/>
    <property type="molecule type" value="Genomic_DNA"/>
</dbReference>
<evidence type="ECO:0000313" key="5">
    <source>
        <dbReference type="Proteomes" id="UP000291286"/>
    </source>
</evidence>
<dbReference type="SUPFAM" id="SSF52091">
    <property type="entry name" value="SpoIIaa-like"/>
    <property type="match status" value="1"/>
</dbReference>
<dbReference type="PROSITE" id="PS50801">
    <property type="entry name" value="STAS"/>
    <property type="match status" value="1"/>
</dbReference>
<dbReference type="EMBL" id="SHME01000001">
    <property type="protein sequence ID" value="TAA23028.1"/>
    <property type="molecule type" value="Genomic_DNA"/>
</dbReference>
<dbReference type="InterPro" id="IPR002645">
    <property type="entry name" value="STAS_dom"/>
</dbReference>
<dbReference type="Proteomes" id="UP000291286">
    <property type="component" value="Unassembled WGS sequence"/>
</dbReference>
<comment type="caution">
    <text evidence="4">The sequence shown here is derived from an EMBL/GenBank/DDBJ whole genome shotgun (WGS) entry which is preliminary data.</text>
</comment>
<dbReference type="InterPro" id="IPR036513">
    <property type="entry name" value="STAS_dom_sf"/>
</dbReference>
<evidence type="ECO:0000313" key="7">
    <source>
        <dbReference type="Proteomes" id="UP000293089"/>
    </source>
</evidence>
<organism evidence="4 6">
    <name type="scientific">Pseudoxanthomonas winnipegensis</name>
    <dbReference type="NCBI Taxonomy" id="2480810"/>
    <lineage>
        <taxon>Bacteria</taxon>
        <taxon>Pseudomonadati</taxon>
        <taxon>Pseudomonadota</taxon>
        <taxon>Gammaproteobacteria</taxon>
        <taxon>Lysobacterales</taxon>
        <taxon>Lysobacteraceae</taxon>
        <taxon>Pseudoxanthomonas</taxon>
    </lineage>
</organism>
<dbReference type="GeneID" id="93827311"/>
<dbReference type="EMBL" id="SHMF01000003">
    <property type="protein sequence ID" value="TAA34671.1"/>
    <property type="molecule type" value="Genomic_DNA"/>
</dbReference>
<sequence>MSTATLRREGTALVFSGALDRAAAQALWPSAQRALDGAQRLDVSAVSALDSAGLALLVALAARLRAAGSGPVTVEGAAPGLAELCAAYRLTPALDYQPA</sequence>
<dbReference type="PANTHER" id="PTHR35849:SF1">
    <property type="entry name" value="INTERMEMBRANE PHOSPHOLIPID TRANSPORT SYSTEM BINDING PROTEIN MLAB"/>
    <property type="match status" value="1"/>
</dbReference>